<gene>
    <name evidence="2" type="ORF">COB20_04145</name>
</gene>
<proteinExistence type="predicted"/>
<dbReference type="InterPro" id="IPR010980">
    <property type="entry name" value="Cyt_c/b562"/>
</dbReference>
<evidence type="ECO:0008006" key="4">
    <source>
        <dbReference type="Google" id="ProtNLM"/>
    </source>
</evidence>
<dbReference type="GO" id="GO:0020037">
    <property type="term" value="F:heme binding"/>
    <property type="evidence" value="ECO:0007669"/>
    <property type="project" value="InterPro"/>
</dbReference>
<dbReference type="AlphaFoldDB" id="A0A2A4XB04"/>
<accession>A0A2A4XB04</accession>
<organism evidence="2 3">
    <name type="scientific">SAR86 cluster bacterium</name>
    <dbReference type="NCBI Taxonomy" id="2030880"/>
    <lineage>
        <taxon>Bacteria</taxon>
        <taxon>Pseudomonadati</taxon>
        <taxon>Pseudomonadota</taxon>
        <taxon>Gammaproteobacteria</taxon>
        <taxon>SAR86 cluster</taxon>
    </lineage>
</organism>
<feature type="signal peptide" evidence="1">
    <location>
        <begin position="1"/>
        <end position="22"/>
    </location>
</feature>
<sequence>MHILASKLSKTALTLLVGGALAACSAPEETESAATNDAATYNTSLDVKQVMALVLEPASDILWDSGGWILDASGYEELYPTTDEGWDYVRAQAAIIVESGNMLALPGRAEDNDAWMIYAEGLSEAGVLAMEAAASHNEEDFFQAGAQLYSVCTACHQAYNPDINNRFDDAED</sequence>
<feature type="chain" id="PRO_5012946751" description="Cytochrome c domain-containing protein" evidence="1">
    <location>
        <begin position="23"/>
        <end position="172"/>
    </location>
</feature>
<dbReference type="GO" id="GO:0022900">
    <property type="term" value="P:electron transport chain"/>
    <property type="evidence" value="ECO:0007669"/>
    <property type="project" value="InterPro"/>
</dbReference>
<comment type="caution">
    <text evidence="2">The sequence shown here is derived from an EMBL/GenBank/DDBJ whole genome shotgun (WGS) entry which is preliminary data.</text>
</comment>
<dbReference type="PROSITE" id="PS51257">
    <property type="entry name" value="PROKAR_LIPOPROTEIN"/>
    <property type="match status" value="1"/>
</dbReference>
<evidence type="ECO:0000313" key="2">
    <source>
        <dbReference type="EMBL" id="PCI79783.1"/>
    </source>
</evidence>
<dbReference type="Proteomes" id="UP000218767">
    <property type="component" value="Unassembled WGS sequence"/>
</dbReference>
<keyword evidence="1" id="KW-0732">Signal</keyword>
<protein>
    <recommendedName>
        <fullName evidence="4">Cytochrome c domain-containing protein</fullName>
    </recommendedName>
</protein>
<dbReference type="GO" id="GO:0005506">
    <property type="term" value="F:iron ion binding"/>
    <property type="evidence" value="ECO:0007669"/>
    <property type="project" value="InterPro"/>
</dbReference>
<reference evidence="3" key="1">
    <citation type="submission" date="2017-08" db="EMBL/GenBank/DDBJ databases">
        <title>A dynamic microbial community with high functional redundancy inhabits the cold, oxic subseafloor aquifer.</title>
        <authorList>
            <person name="Tully B.J."/>
            <person name="Wheat C.G."/>
            <person name="Glazer B.T."/>
            <person name="Huber J.A."/>
        </authorList>
    </citation>
    <scope>NUCLEOTIDE SEQUENCE [LARGE SCALE GENOMIC DNA]</scope>
</reference>
<evidence type="ECO:0000256" key="1">
    <source>
        <dbReference type="SAM" id="SignalP"/>
    </source>
</evidence>
<name>A0A2A4XB04_9GAMM</name>
<dbReference type="GO" id="GO:0009055">
    <property type="term" value="F:electron transfer activity"/>
    <property type="evidence" value="ECO:0007669"/>
    <property type="project" value="InterPro"/>
</dbReference>
<dbReference type="SUPFAM" id="SSF47175">
    <property type="entry name" value="Cytochromes"/>
    <property type="match status" value="1"/>
</dbReference>
<evidence type="ECO:0000313" key="3">
    <source>
        <dbReference type="Proteomes" id="UP000218767"/>
    </source>
</evidence>
<dbReference type="EMBL" id="NVUL01000014">
    <property type="protein sequence ID" value="PCI79783.1"/>
    <property type="molecule type" value="Genomic_DNA"/>
</dbReference>